<gene>
    <name evidence="2" type="ORF">R9X50_00505400</name>
</gene>
<name>A0AAQ3M6F0_9PEZI</name>
<organism evidence="2 3">
    <name type="scientific">Acrodontium crateriforme</name>
    <dbReference type="NCBI Taxonomy" id="150365"/>
    <lineage>
        <taxon>Eukaryota</taxon>
        <taxon>Fungi</taxon>
        <taxon>Dikarya</taxon>
        <taxon>Ascomycota</taxon>
        <taxon>Pezizomycotina</taxon>
        <taxon>Dothideomycetes</taxon>
        <taxon>Dothideomycetidae</taxon>
        <taxon>Mycosphaerellales</taxon>
        <taxon>Teratosphaeriaceae</taxon>
        <taxon>Acrodontium</taxon>
    </lineage>
</organism>
<feature type="transmembrane region" description="Helical" evidence="1">
    <location>
        <begin position="107"/>
        <end position="126"/>
    </location>
</feature>
<evidence type="ECO:0000313" key="3">
    <source>
        <dbReference type="Proteomes" id="UP001303373"/>
    </source>
</evidence>
<evidence type="ECO:0000313" key="2">
    <source>
        <dbReference type="EMBL" id="WPH02199.1"/>
    </source>
</evidence>
<keyword evidence="3" id="KW-1185">Reference proteome</keyword>
<sequence length="134" mass="14390">MPMPGSESAAEKAEKGAMQYAYAWGGNSFPPALLATLIAAQHLKPFQFMPMLFPPALLASTYLNLNGYKKDAAGASAAWSAAYLVLARRRKQGFSNKFGVRGVVRGATMALCVANVLGGGLAYVFMKREEHDDE</sequence>
<dbReference type="AlphaFoldDB" id="A0AAQ3M6F0"/>
<dbReference type="Proteomes" id="UP001303373">
    <property type="component" value="Chromosome 7"/>
</dbReference>
<keyword evidence="1" id="KW-1133">Transmembrane helix</keyword>
<feature type="transmembrane region" description="Helical" evidence="1">
    <location>
        <begin position="20"/>
        <end position="39"/>
    </location>
</feature>
<accession>A0AAQ3M6F0</accession>
<evidence type="ECO:0000256" key="1">
    <source>
        <dbReference type="SAM" id="Phobius"/>
    </source>
</evidence>
<dbReference type="EMBL" id="CP138586">
    <property type="protein sequence ID" value="WPH02199.1"/>
    <property type="molecule type" value="Genomic_DNA"/>
</dbReference>
<protein>
    <submittedName>
        <fullName evidence="2">Uncharacterized protein</fullName>
    </submittedName>
</protein>
<proteinExistence type="predicted"/>
<reference evidence="2 3" key="1">
    <citation type="submission" date="2023-11" db="EMBL/GenBank/DDBJ databases">
        <title>An acidophilic fungus is an integral part of prey digestion in a carnivorous sundew plant.</title>
        <authorList>
            <person name="Tsai I.J."/>
        </authorList>
    </citation>
    <scope>NUCLEOTIDE SEQUENCE [LARGE SCALE GENOMIC DNA]</scope>
    <source>
        <strain evidence="2">169a</strain>
    </source>
</reference>
<keyword evidence="1" id="KW-0472">Membrane</keyword>
<keyword evidence="1" id="KW-0812">Transmembrane</keyword>